<gene>
    <name evidence="1" type="ORF">C1H46_038441</name>
</gene>
<name>A0A540KP66_MALBA</name>
<comment type="caution">
    <text evidence="1">The sequence shown here is derived from an EMBL/GenBank/DDBJ whole genome shotgun (WGS) entry which is preliminary data.</text>
</comment>
<evidence type="ECO:0000313" key="2">
    <source>
        <dbReference type="Proteomes" id="UP000315295"/>
    </source>
</evidence>
<evidence type="ECO:0000313" key="1">
    <source>
        <dbReference type="EMBL" id="TQD76018.1"/>
    </source>
</evidence>
<keyword evidence="2" id="KW-1185">Reference proteome</keyword>
<dbReference type="EMBL" id="VIEB01001058">
    <property type="protein sequence ID" value="TQD76018.1"/>
    <property type="molecule type" value="Genomic_DNA"/>
</dbReference>
<sequence>MAVGNDCEITSGHVFGEEIYTPVFGCSSFVAERMINGIENVSLGSVLVPPEKCFLERFVARYIDEVPQLLSVYQGRVEVQDV</sequence>
<dbReference type="AlphaFoldDB" id="A0A540KP66"/>
<dbReference type="Proteomes" id="UP000315295">
    <property type="component" value="Unassembled WGS sequence"/>
</dbReference>
<proteinExistence type="predicted"/>
<protein>
    <submittedName>
        <fullName evidence="1">Uncharacterized protein</fullName>
    </submittedName>
</protein>
<organism evidence="1 2">
    <name type="scientific">Malus baccata</name>
    <name type="common">Siberian crab apple</name>
    <name type="synonym">Pyrus baccata</name>
    <dbReference type="NCBI Taxonomy" id="106549"/>
    <lineage>
        <taxon>Eukaryota</taxon>
        <taxon>Viridiplantae</taxon>
        <taxon>Streptophyta</taxon>
        <taxon>Embryophyta</taxon>
        <taxon>Tracheophyta</taxon>
        <taxon>Spermatophyta</taxon>
        <taxon>Magnoliopsida</taxon>
        <taxon>eudicotyledons</taxon>
        <taxon>Gunneridae</taxon>
        <taxon>Pentapetalae</taxon>
        <taxon>rosids</taxon>
        <taxon>fabids</taxon>
        <taxon>Rosales</taxon>
        <taxon>Rosaceae</taxon>
        <taxon>Amygdaloideae</taxon>
        <taxon>Maleae</taxon>
        <taxon>Malus</taxon>
    </lineage>
</organism>
<accession>A0A540KP66</accession>
<reference evidence="1 2" key="1">
    <citation type="journal article" date="2019" name="G3 (Bethesda)">
        <title>Sequencing of a Wild Apple (Malus baccata) Genome Unravels the Differences Between Cultivated and Wild Apple Species Regarding Disease Resistance and Cold Tolerance.</title>
        <authorList>
            <person name="Chen X."/>
        </authorList>
    </citation>
    <scope>NUCLEOTIDE SEQUENCE [LARGE SCALE GENOMIC DNA]</scope>
    <source>
        <strain evidence="2">cv. Shandingzi</strain>
        <tissue evidence="1">Leaves</tissue>
    </source>
</reference>